<evidence type="ECO:0000256" key="8">
    <source>
        <dbReference type="ARBA" id="ARBA00069413"/>
    </source>
</evidence>
<dbReference type="GO" id="GO:0022625">
    <property type="term" value="C:cytosolic large ribosomal subunit"/>
    <property type="evidence" value="ECO:0007669"/>
    <property type="project" value="TreeGrafter"/>
</dbReference>
<keyword evidence="4 9" id="KW-0689">Ribosomal protein</keyword>
<keyword evidence="5 9" id="KW-0687">Ribonucleoprotein</keyword>
<dbReference type="HAMAP" id="MF_01365_B">
    <property type="entry name" value="Ribosomal_uL6_B"/>
    <property type="match status" value="1"/>
</dbReference>
<dbReference type="Proteomes" id="UP001174909">
    <property type="component" value="Unassembled WGS sequence"/>
</dbReference>
<evidence type="ECO:0000256" key="3">
    <source>
        <dbReference type="ARBA" id="ARBA00022884"/>
    </source>
</evidence>
<protein>
    <recommendedName>
        <fullName evidence="6">Large ribosomal subunit protein uL6</fullName>
    </recommendedName>
    <alternativeName>
        <fullName evidence="7">60S ribosomal protein L9</fullName>
    </alternativeName>
    <alternativeName>
        <fullName evidence="8">Large ribosomal subunit protein uL6c</fullName>
    </alternativeName>
</protein>
<evidence type="ECO:0000256" key="2">
    <source>
        <dbReference type="ARBA" id="ARBA00022730"/>
    </source>
</evidence>
<dbReference type="SUPFAM" id="SSF56053">
    <property type="entry name" value="Ribosomal protein L6"/>
    <property type="match status" value="2"/>
</dbReference>
<dbReference type="Pfam" id="PF00347">
    <property type="entry name" value="Ribosomal_L6"/>
    <property type="match status" value="2"/>
</dbReference>
<proteinExistence type="inferred from homology"/>
<dbReference type="FunFam" id="3.90.930.12:FF:000001">
    <property type="entry name" value="50S ribosomal protein L6"/>
    <property type="match status" value="1"/>
</dbReference>
<evidence type="ECO:0000313" key="11">
    <source>
        <dbReference type="EMBL" id="CAI7989694.1"/>
    </source>
</evidence>
<keyword evidence="2" id="KW-0699">rRNA-binding</keyword>
<dbReference type="AlphaFoldDB" id="A0AA35VRY7"/>
<comment type="similarity">
    <text evidence="1 9">Belongs to the universal ribosomal protein uL6 family.</text>
</comment>
<keyword evidence="12" id="KW-1185">Reference proteome</keyword>
<reference evidence="11" key="1">
    <citation type="submission" date="2023-03" db="EMBL/GenBank/DDBJ databases">
        <authorList>
            <person name="Steffen K."/>
            <person name="Cardenas P."/>
        </authorList>
    </citation>
    <scope>NUCLEOTIDE SEQUENCE</scope>
</reference>
<organism evidence="11 12">
    <name type="scientific">Geodia barretti</name>
    <name type="common">Barrett's horny sponge</name>
    <dbReference type="NCBI Taxonomy" id="519541"/>
    <lineage>
        <taxon>Eukaryota</taxon>
        <taxon>Metazoa</taxon>
        <taxon>Porifera</taxon>
        <taxon>Demospongiae</taxon>
        <taxon>Heteroscleromorpha</taxon>
        <taxon>Tetractinellida</taxon>
        <taxon>Astrophorina</taxon>
        <taxon>Geodiidae</taxon>
        <taxon>Geodia</taxon>
    </lineage>
</organism>
<sequence length="180" mass="19511">MSRIGNMPVDLPTGVDVDIQGSDVTVKGAQGVLTFTFHPEMTIERNNGSVVVRRPSDEGHHRALHGLTRSLLANMVTGVSQGFGKSLELVGVGYRVQQSGKGITLSVMYSHPVEIQPPDGVTLEVEGNNRIHVRGIDKQKVGQLAAQIRKARPPNVYTGKGIRYLGEQIRLKPGKSARRA</sequence>
<feature type="domain" description="Large ribosomal subunit protein uL6 alpha-beta" evidence="10">
    <location>
        <begin position="12"/>
        <end position="82"/>
    </location>
</feature>
<evidence type="ECO:0000256" key="9">
    <source>
        <dbReference type="RuleBase" id="RU003869"/>
    </source>
</evidence>
<evidence type="ECO:0000256" key="7">
    <source>
        <dbReference type="ARBA" id="ARBA00035349"/>
    </source>
</evidence>
<evidence type="ECO:0000256" key="4">
    <source>
        <dbReference type="ARBA" id="ARBA00022980"/>
    </source>
</evidence>
<dbReference type="InterPro" id="IPR036789">
    <property type="entry name" value="Ribosomal_uL6-like_a/b-dom_sf"/>
</dbReference>
<evidence type="ECO:0000256" key="5">
    <source>
        <dbReference type="ARBA" id="ARBA00023274"/>
    </source>
</evidence>
<dbReference type="NCBIfam" id="TIGR03654">
    <property type="entry name" value="L6_bact"/>
    <property type="match status" value="1"/>
</dbReference>
<evidence type="ECO:0000256" key="1">
    <source>
        <dbReference type="ARBA" id="ARBA00009356"/>
    </source>
</evidence>
<dbReference type="PIRSF" id="PIRSF002162">
    <property type="entry name" value="Ribosomal_L6"/>
    <property type="match status" value="1"/>
</dbReference>
<evidence type="ECO:0000313" key="12">
    <source>
        <dbReference type="Proteomes" id="UP001174909"/>
    </source>
</evidence>
<gene>
    <name evidence="11" type="ORF">GBAR_LOCUS291</name>
</gene>
<dbReference type="InterPro" id="IPR000702">
    <property type="entry name" value="Ribosomal_uL6-like"/>
</dbReference>
<dbReference type="GO" id="GO:0002181">
    <property type="term" value="P:cytoplasmic translation"/>
    <property type="evidence" value="ECO:0007669"/>
    <property type="project" value="TreeGrafter"/>
</dbReference>
<dbReference type="PANTHER" id="PTHR11655:SF14">
    <property type="entry name" value="LARGE RIBOSOMAL SUBUNIT PROTEIN UL6M"/>
    <property type="match status" value="1"/>
</dbReference>
<evidence type="ECO:0000259" key="10">
    <source>
        <dbReference type="Pfam" id="PF00347"/>
    </source>
</evidence>
<dbReference type="InterPro" id="IPR019906">
    <property type="entry name" value="Ribosomal_uL6_bac-type"/>
</dbReference>
<accession>A0AA35VRY7</accession>
<comment type="caution">
    <text evidence="11">The sequence shown here is derived from an EMBL/GenBank/DDBJ whole genome shotgun (WGS) entry which is preliminary data.</text>
</comment>
<feature type="domain" description="Large ribosomal subunit protein uL6 alpha-beta" evidence="10">
    <location>
        <begin position="90"/>
        <end position="164"/>
    </location>
</feature>
<dbReference type="GO" id="GO:0003735">
    <property type="term" value="F:structural constituent of ribosome"/>
    <property type="evidence" value="ECO:0007669"/>
    <property type="project" value="InterPro"/>
</dbReference>
<dbReference type="PANTHER" id="PTHR11655">
    <property type="entry name" value="60S/50S RIBOSOMAL PROTEIN L6/L9"/>
    <property type="match status" value="1"/>
</dbReference>
<dbReference type="GO" id="GO:0019843">
    <property type="term" value="F:rRNA binding"/>
    <property type="evidence" value="ECO:0007669"/>
    <property type="project" value="UniProtKB-KW"/>
</dbReference>
<dbReference type="InterPro" id="IPR020040">
    <property type="entry name" value="Ribosomal_uL6_a/b-dom"/>
</dbReference>
<dbReference type="Gene3D" id="3.90.930.12">
    <property type="entry name" value="Ribosomal protein L6, alpha-beta domain"/>
    <property type="match status" value="2"/>
</dbReference>
<dbReference type="FunFam" id="3.90.930.12:FF:000002">
    <property type="entry name" value="50S ribosomal protein L6"/>
    <property type="match status" value="1"/>
</dbReference>
<keyword evidence="3" id="KW-0694">RNA-binding</keyword>
<name>A0AA35VRY7_GEOBA</name>
<dbReference type="PRINTS" id="PR00059">
    <property type="entry name" value="RIBOSOMALL6"/>
</dbReference>
<dbReference type="EMBL" id="CASHTH010000036">
    <property type="protein sequence ID" value="CAI7989694.1"/>
    <property type="molecule type" value="Genomic_DNA"/>
</dbReference>
<evidence type="ECO:0000256" key="6">
    <source>
        <dbReference type="ARBA" id="ARBA00035246"/>
    </source>
</evidence>